<keyword evidence="5" id="KW-0539">Nucleus</keyword>
<feature type="compositionally biased region" description="Basic and acidic residues" evidence="6">
    <location>
        <begin position="391"/>
        <end position="401"/>
    </location>
</feature>
<feature type="region of interest" description="Disordered" evidence="6">
    <location>
        <begin position="376"/>
        <end position="401"/>
    </location>
</feature>
<evidence type="ECO:0000259" key="8">
    <source>
        <dbReference type="Pfam" id="PF08600"/>
    </source>
</evidence>
<dbReference type="GO" id="GO:0005634">
    <property type="term" value="C:nucleus"/>
    <property type="evidence" value="ECO:0007669"/>
    <property type="project" value="UniProtKB-SubCell"/>
</dbReference>
<keyword evidence="3" id="KW-0863">Zinc-finger</keyword>
<name>A0A370BMS1_ASPNG</name>
<evidence type="ECO:0000256" key="2">
    <source>
        <dbReference type="ARBA" id="ARBA00022723"/>
    </source>
</evidence>
<dbReference type="Pfam" id="PF08600">
    <property type="entry name" value="NuBaID_C"/>
    <property type="match status" value="1"/>
</dbReference>
<dbReference type="InterPro" id="IPR012935">
    <property type="entry name" value="NuBaID_N"/>
</dbReference>
<dbReference type="Pfam" id="PF07967">
    <property type="entry name" value="zf-C3HC"/>
    <property type="match status" value="1"/>
</dbReference>
<dbReference type="PANTHER" id="PTHR15835">
    <property type="entry name" value="NUCLEAR-INTERACTING PARTNER OF ALK"/>
    <property type="match status" value="1"/>
</dbReference>
<proteinExistence type="predicted"/>
<feature type="domain" description="C3HC-type" evidence="7">
    <location>
        <begin position="208"/>
        <end position="349"/>
    </location>
</feature>
<evidence type="ECO:0000256" key="4">
    <source>
        <dbReference type="ARBA" id="ARBA00022833"/>
    </source>
</evidence>
<evidence type="ECO:0000256" key="1">
    <source>
        <dbReference type="ARBA" id="ARBA00004123"/>
    </source>
</evidence>
<dbReference type="GO" id="GO:0008270">
    <property type="term" value="F:zinc ion binding"/>
    <property type="evidence" value="ECO:0007669"/>
    <property type="project" value="UniProtKB-KW"/>
</dbReference>
<dbReference type="VEuPathDB" id="FungiDB:M747DRAFT_289833"/>
<evidence type="ECO:0000259" key="7">
    <source>
        <dbReference type="Pfam" id="PF07967"/>
    </source>
</evidence>
<evidence type="ECO:0000256" key="3">
    <source>
        <dbReference type="ARBA" id="ARBA00022771"/>
    </source>
</evidence>
<evidence type="ECO:0000313" key="9">
    <source>
        <dbReference type="EMBL" id="RDH14809.1"/>
    </source>
</evidence>
<dbReference type="AlphaFoldDB" id="A0A370BMS1"/>
<dbReference type="Proteomes" id="UP000253845">
    <property type="component" value="Unassembled WGS sequence"/>
</dbReference>
<dbReference type="InterPro" id="IPR013909">
    <property type="entry name" value="NuBaID_C"/>
</dbReference>
<keyword evidence="2" id="KW-0479">Metal-binding</keyword>
<feature type="compositionally biased region" description="Polar residues" evidence="6">
    <location>
        <begin position="144"/>
        <end position="155"/>
    </location>
</feature>
<evidence type="ECO:0000256" key="6">
    <source>
        <dbReference type="SAM" id="MobiDB-lite"/>
    </source>
</evidence>
<dbReference type="EMBL" id="KZ851958">
    <property type="protein sequence ID" value="RDH14809.1"/>
    <property type="molecule type" value="Genomic_DNA"/>
</dbReference>
<reference evidence="9 10" key="1">
    <citation type="submission" date="2018-07" db="EMBL/GenBank/DDBJ databases">
        <title>Section-level genome sequencing of Aspergillus section Nigri to investigate inter- and intra-species variation.</title>
        <authorList>
            <consortium name="DOE Joint Genome Institute"/>
            <person name="Vesth T.C."/>
            <person name="Nybo J.L."/>
            <person name="Theobald S."/>
            <person name="Frisvad J.C."/>
            <person name="Larsen T.O."/>
            <person name="Nielsen K.F."/>
            <person name="Hoof J.B."/>
            <person name="Brandl J."/>
            <person name="Salamov A."/>
            <person name="Riley R."/>
            <person name="Gladden J.M."/>
            <person name="Phatale P."/>
            <person name="Nielsen M.T."/>
            <person name="Lyhne E.K."/>
            <person name="Kogle M.E."/>
            <person name="Strasser K."/>
            <person name="McDonnell E."/>
            <person name="Barry K."/>
            <person name="Clum A."/>
            <person name="Chen C."/>
            <person name="Nolan M."/>
            <person name="Sandor L."/>
            <person name="Kuo A."/>
            <person name="Lipzen A."/>
            <person name="Hainaut M."/>
            <person name="Drula E."/>
            <person name="Tsang A."/>
            <person name="Magnuson J.K."/>
            <person name="Henrissat B."/>
            <person name="Wiebenga A."/>
            <person name="Simmons B.A."/>
            <person name="Makela M.R."/>
            <person name="De vries R.P."/>
            <person name="Grigoriev I.V."/>
            <person name="Mortensen U.H."/>
            <person name="Baker S.E."/>
            <person name="Andersen M.R."/>
        </authorList>
    </citation>
    <scope>NUCLEOTIDE SEQUENCE [LARGE SCALE GENOMIC DNA]</scope>
    <source>
        <strain evidence="9 10">ATCC 13496</strain>
    </source>
</reference>
<feature type="domain" description="NuBaID C-terminal" evidence="8">
    <location>
        <begin position="410"/>
        <end position="505"/>
    </location>
</feature>
<sequence length="567" mass="63563">MDKCKLIIFGDSRRSISGQSSIHDGLYHKECLMTSVNWYRTQFIQLGTRSAACKKTSLSFLAEMTFFRGCRDPDRYDQPCPVSDVLSGLSHIIRHQLRGHSKIQTPLSQRPLQLHNAITSACWKMSYAVETKKRKFHRVLESLTKPSTSDSTKSATAEAPTTARDASKKKARLDAPNFSLARNSLLKVARPSSRDSSVSSTSRPSFVPWDRERFLERLETFRRVDRWAPKPSAISEVEWAKRGWVCTDVARVTCAGNCGGSVVVKLPDELDELDGFDADKVQERKEVRAKLVDEYVERLVKGHGETCPWRNKGCDATIHRLPLANPDIAISGLEKRYSNLIKMADQLPAADVIHTPESFDIEALIKILPASFNGPGESTRMESIENNTEGENGKENAHNSEPEPFVPRNAFILAFFGWDSVPDGTAGLVGCSVCFRRLGLWMYKPKANGDEALYDSLEVVNEHMDYCPWVNGKAQSGTGRATEKLEGLRSGWELLGQALNVRHRRLNRSTTSGDSRAVSEVPSTDEPVVDDVNPEVKKASDREWWAKLRRMRQVLNVSSPRKKPTSQ</sequence>
<organism evidence="9 10">
    <name type="scientific">Aspergillus niger ATCC 13496</name>
    <dbReference type="NCBI Taxonomy" id="1353008"/>
    <lineage>
        <taxon>Eukaryota</taxon>
        <taxon>Fungi</taxon>
        <taxon>Dikarya</taxon>
        <taxon>Ascomycota</taxon>
        <taxon>Pezizomycotina</taxon>
        <taxon>Eurotiomycetes</taxon>
        <taxon>Eurotiomycetidae</taxon>
        <taxon>Eurotiales</taxon>
        <taxon>Aspergillaceae</taxon>
        <taxon>Aspergillus</taxon>
        <taxon>Aspergillus subgen. Circumdati</taxon>
    </lineage>
</organism>
<evidence type="ECO:0000256" key="5">
    <source>
        <dbReference type="ARBA" id="ARBA00023242"/>
    </source>
</evidence>
<accession>A0A370BMS1</accession>
<dbReference type="PANTHER" id="PTHR15835:SF6">
    <property type="entry name" value="ZINC FINGER C3HC-TYPE PROTEIN 1"/>
    <property type="match status" value="1"/>
</dbReference>
<evidence type="ECO:0000313" key="10">
    <source>
        <dbReference type="Proteomes" id="UP000253845"/>
    </source>
</evidence>
<feature type="region of interest" description="Disordered" evidence="6">
    <location>
        <begin position="141"/>
        <end position="173"/>
    </location>
</feature>
<gene>
    <name evidence="9" type="ORF">M747DRAFT_289833</name>
</gene>
<feature type="region of interest" description="Disordered" evidence="6">
    <location>
        <begin position="506"/>
        <end position="535"/>
    </location>
</feature>
<comment type="subcellular location">
    <subcellularLocation>
        <location evidence="1">Nucleus</location>
    </subcellularLocation>
</comment>
<protein>
    <submittedName>
        <fullName evidence="9">Zf-C3HC-domain-containing protein</fullName>
    </submittedName>
</protein>
<keyword evidence="4" id="KW-0862">Zinc</keyword>